<keyword evidence="3" id="KW-1185">Reference proteome</keyword>
<feature type="compositionally biased region" description="Polar residues" evidence="1">
    <location>
        <begin position="1"/>
        <end position="18"/>
    </location>
</feature>
<feature type="compositionally biased region" description="Low complexity" evidence="1">
    <location>
        <begin position="19"/>
        <end position="33"/>
    </location>
</feature>
<dbReference type="EMBL" id="JAVYJV010000005">
    <property type="protein sequence ID" value="KAK4370306.1"/>
    <property type="molecule type" value="Genomic_DNA"/>
</dbReference>
<accession>A0AAE1SIG9</accession>
<feature type="compositionally biased region" description="Polar residues" evidence="1">
    <location>
        <begin position="153"/>
        <end position="168"/>
    </location>
</feature>
<feature type="region of interest" description="Disordered" evidence="1">
    <location>
        <begin position="1"/>
        <end position="43"/>
    </location>
</feature>
<feature type="compositionally biased region" description="Low complexity" evidence="1">
    <location>
        <begin position="142"/>
        <end position="152"/>
    </location>
</feature>
<comment type="caution">
    <text evidence="2">The sequence shown here is derived from an EMBL/GenBank/DDBJ whole genome shotgun (WGS) entry which is preliminary data.</text>
</comment>
<feature type="compositionally biased region" description="Low complexity" evidence="1">
    <location>
        <begin position="222"/>
        <end position="235"/>
    </location>
</feature>
<feature type="compositionally biased region" description="Polar residues" evidence="1">
    <location>
        <begin position="34"/>
        <end position="43"/>
    </location>
</feature>
<name>A0AAE1SIG9_9SOLA</name>
<gene>
    <name evidence="2" type="ORF">RND71_009781</name>
</gene>
<evidence type="ECO:0000313" key="2">
    <source>
        <dbReference type="EMBL" id="KAK4370306.1"/>
    </source>
</evidence>
<dbReference type="Proteomes" id="UP001291623">
    <property type="component" value="Unassembled WGS sequence"/>
</dbReference>
<feature type="region of interest" description="Disordered" evidence="1">
    <location>
        <begin position="205"/>
        <end position="235"/>
    </location>
</feature>
<evidence type="ECO:0000256" key="1">
    <source>
        <dbReference type="SAM" id="MobiDB-lite"/>
    </source>
</evidence>
<sequence length="235" mass="26316">MAAQTTPSFLKTQSFSNTPNPSKSSPMSVSPKSTNTKYYSLMSTSPTNNNKVYKHYTSINDLRPVEEDGTQAMILLGSDKPLQVSYPGDNKNPIDVDATCDFSNLASKLTFPTRRSKRVFENQFGEYQSAKRFREESTFPVDTTTSSNTDTNFSMHSSFRTPSISTPQAEFEKKKEEEQMSDDTPLRNFIPKGVHRTYWNFDKNVASTSRATDEKMDPDYVAPTSEATPAATSSE</sequence>
<evidence type="ECO:0000313" key="3">
    <source>
        <dbReference type="Proteomes" id="UP001291623"/>
    </source>
</evidence>
<organism evidence="2 3">
    <name type="scientific">Anisodus tanguticus</name>
    <dbReference type="NCBI Taxonomy" id="243964"/>
    <lineage>
        <taxon>Eukaryota</taxon>
        <taxon>Viridiplantae</taxon>
        <taxon>Streptophyta</taxon>
        <taxon>Embryophyta</taxon>
        <taxon>Tracheophyta</taxon>
        <taxon>Spermatophyta</taxon>
        <taxon>Magnoliopsida</taxon>
        <taxon>eudicotyledons</taxon>
        <taxon>Gunneridae</taxon>
        <taxon>Pentapetalae</taxon>
        <taxon>asterids</taxon>
        <taxon>lamiids</taxon>
        <taxon>Solanales</taxon>
        <taxon>Solanaceae</taxon>
        <taxon>Solanoideae</taxon>
        <taxon>Hyoscyameae</taxon>
        <taxon>Anisodus</taxon>
    </lineage>
</organism>
<protein>
    <submittedName>
        <fullName evidence="2">Uncharacterized protein</fullName>
    </submittedName>
</protein>
<reference evidence="2" key="1">
    <citation type="submission" date="2023-12" db="EMBL/GenBank/DDBJ databases">
        <title>Genome assembly of Anisodus tanguticus.</title>
        <authorList>
            <person name="Wang Y.-J."/>
        </authorList>
    </citation>
    <scope>NUCLEOTIDE SEQUENCE</scope>
    <source>
        <strain evidence="2">KB-2021</strain>
        <tissue evidence="2">Leaf</tissue>
    </source>
</reference>
<proteinExistence type="predicted"/>
<dbReference type="AlphaFoldDB" id="A0AAE1SIG9"/>
<feature type="region of interest" description="Disordered" evidence="1">
    <location>
        <begin position="138"/>
        <end position="189"/>
    </location>
</feature>